<feature type="signal peptide" evidence="1">
    <location>
        <begin position="1"/>
        <end position="31"/>
    </location>
</feature>
<keyword evidence="4" id="KW-1185">Reference proteome</keyword>
<dbReference type="InterPro" id="IPR036116">
    <property type="entry name" value="FN3_sf"/>
</dbReference>
<sequence length="1223" mass="130983">MPLYIYARRFTVFVLIWLCVTGVCTSPTASAAAPPATAALAAPSLSAKTSLVGAISLKWTAVSGATGYVVEKSVTGTAGTFVVLKSLGAGTTTYRDTELYYNQKAYYRVKATGSGDTPYSNVASATTYPENHVFRIMPLGDSNTEGGSSDIPINDKAAYRDKLEQELQASNIEFDYIGSESSGSNYVQDVNHAGFGGARNRDLVEILQNGYYYRWYDNERFGLDQQVNYLDYFKPDIILLHTGTNEISNDGVDNSQSTTDEMEEILDEIEKYEQRSGKEVLVIVAKIIKTVCTATDCYRGPVYTKNDIIDKYNAQVEALVKNRISQGDALELVDMADANIIYEFASNGGDMADRLHPTHEGYGKMAPVWFKVLNRYLNRQLTPIDTQAPETTIASQPDKLSNEVPAKFSFSSNEAGVTYQVSMDGGAFATAANPYSINGLNDGEHTLQVRAIDQAGNMDATPASYTWVQDTKAPGAPVVQAPAGGAILNENKPAISGTAEAATTVSVFAGNTRIGTATAGSDGTWRLTPASALAEGEQRITAKAADEVGNVSAASAVRTFTVDTKAPETTIAAGPDAISNTAEPEFTFSSNEDNVSYEVSLDGGAYAAIAGNKYTANSLSDGEHTLEVRATDAGGNTDASPAAFTWTLDTKAPEAPVVASVSEDRGPASDDQITADNTIKLSGQAEAGTMVAVLLQGEPLGEVQANASGNWAYSHEQTALAAGTYTFTATATDAAGNESAASKAFTVTVELTAPEAEIATTAGATANGSFPITITFSEDVYTLVENDLSLQNASLENFSATDKATYTANVVPSADGEVRISLAKGKVTDLAGNPNEASNLLQLTYDATAPAGYMVAFDTERVDVNNQHEVDLGVREAEVGATYFYSISSSNGGEAVEGSATVPAKTFAVQDLDLTGLSDGLLTVRLYLVDEAGNKGEEVTAQVEKITKDIVAVANPSDFSVKFRTTFDALELPDQVEVSYSNGEKETINVVWQPGDYKGEVPGDYLVIGQLELKENTSNTQNMRASVTVTVEPNQPPSALTLSDDKFQPDIEPEEVIGTFATTDPDDDTFTYEFEQGEGDQDNQLFELYGNELHLISNKGLSGKSVFTVRVRTTDPYNNSFSRSFRLTKSLYEPDGGIKLVNAFSPDGDGINDTWVVPELRYYNNTTVQVFDRAGKLLFQTTNPEEGWDGRGKDGRVQAGSYFYIIQIKDIKLVEKGVITVLK</sequence>
<evidence type="ECO:0000259" key="2">
    <source>
        <dbReference type="PROSITE" id="PS50853"/>
    </source>
</evidence>
<feature type="chain" id="PRO_5021206220" evidence="1">
    <location>
        <begin position="32"/>
        <end position="1223"/>
    </location>
</feature>
<dbReference type="EMBL" id="VFRQ01000008">
    <property type="protein sequence ID" value="TPE43066.1"/>
    <property type="molecule type" value="Genomic_DNA"/>
</dbReference>
<dbReference type="InterPro" id="IPR026341">
    <property type="entry name" value="T9SS_type_B"/>
</dbReference>
<dbReference type="InterPro" id="IPR044048">
    <property type="entry name" value="Big_12"/>
</dbReference>
<dbReference type="InterPro" id="IPR001087">
    <property type="entry name" value="GDSL"/>
</dbReference>
<dbReference type="Gene3D" id="3.40.50.1110">
    <property type="entry name" value="SGNH hydrolase"/>
    <property type="match status" value="1"/>
</dbReference>
<proteinExistence type="predicted"/>
<evidence type="ECO:0000313" key="4">
    <source>
        <dbReference type="Proteomes" id="UP000316727"/>
    </source>
</evidence>
<dbReference type="InterPro" id="IPR044016">
    <property type="entry name" value="Big_13"/>
</dbReference>
<dbReference type="Proteomes" id="UP000316727">
    <property type="component" value="Unassembled WGS sequence"/>
</dbReference>
<dbReference type="NCBIfam" id="TIGR04131">
    <property type="entry name" value="Bac_Flav_CTERM"/>
    <property type="match status" value="1"/>
</dbReference>
<dbReference type="Gene3D" id="2.60.40.10">
    <property type="entry name" value="Immunoglobulins"/>
    <property type="match status" value="5"/>
</dbReference>
<accession>A0A501WC38</accession>
<dbReference type="Pfam" id="PF13585">
    <property type="entry name" value="CHU_C"/>
    <property type="match status" value="1"/>
</dbReference>
<dbReference type="PROSITE" id="PS50853">
    <property type="entry name" value="FN3"/>
    <property type="match status" value="1"/>
</dbReference>
<dbReference type="RefSeq" id="WP_140622479.1">
    <property type="nucleotide sequence ID" value="NZ_VFRQ01000008.1"/>
</dbReference>
<keyword evidence="1" id="KW-0732">Signal</keyword>
<dbReference type="PANTHER" id="PTHR34677">
    <property type="match status" value="1"/>
</dbReference>
<dbReference type="NCBIfam" id="NF033510">
    <property type="entry name" value="Ca_tandemer"/>
    <property type="match status" value="2"/>
</dbReference>
<dbReference type="PANTHER" id="PTHR34677:SF3">
    <property type="entry name" value="BACTERIAL IG-LIKE DOMAIN-CONTAINING PROTEIN"/>
    <property type="match status" value="1"/>
</dbReference>
<dbReference type="InterPro" id="IPR036514">
    <property type="entry name" value="SGNH_hydro_sf"/>
</dbReference>
<dbReference type="Pfam" id="PF19078">
    <property type="entry name" value="Big_12"/>
    <property type="match status" value="1"/>
</dbReference>
<feature type="domain" description="Fibronectin type-III" evidence="2">
    <location>
        <begin position="39"/>
        <end position="130"/>
    </location>
</feature>
<comment type="caution">
    <text evidence="3">The sequence shown here is derived from an EMBL/GenBank/DDBJ whole genome shotgun (WGS) entry which is preliminary data.</text>
</comment>
<dbReference type="InterPro" id="IPR013783">
    <property type="entry name" value="Ig-like_fold"/>
</dbReference>
<dbReference type="SUPFAM" id="SSF49265">
    <property type="entry name" value="Fibronectin type III"/>
    <property type="match status" value="1"/>
</dbReference>
<dbReference type="Pfam" id="PF07532">
    <property type="entry name" value="Big_4"/>
    <property type="match status" value="1"/>
</dbReference>
<organism evidence="3 4">
    <name type="scientific">Pontibacter mangrovi</name>
    <dbReference type="NCBI Taxonomy" id="2589816"/>
    <lineage>
        <taxon>Bacteria</taxon>
        <taxon>Pseudomonadati</taxon>
        <taxon>Bacteroidota</taxon>
        <taxon>Cytophagia</taxon>
        <taxon>Cytophagales</taxon>
        <taxon>Hymenobacteraceae</taxon>
        <taxon>Pontibacter</taxon>
    </lineage>
</organism>
<dbReference type="AlphaFoldDB" id="A0A501WC38"/>
<dbReference type="Pfam" id="PF00657">
    <property type="entry name" value="Lipase_GDSL"/>
    <property type="match status" value="1"/>
</dbReference>
<dbReference type="InterPro" id="IPR003961">
    <property type="entry name" value="FN3_dom"/>
</dbReference>
<protein>
    <submittedName>
        <fullName evidence="3">T9SS type B sorting domain-containing protein</fullName>
    </submittedName>
</protein>
<dbReference type="OrthoDB" id="1097758at2"/>
<name>A0A501WC38_9BACT</name>
<dbReference type="GO" id="GO:0016788">
    <property type="term" value="F:hydrolase activity, acting on ester bonds"/>
    <property type="evidence" value="ECO:0007669"/>
    <property type="project" value="InterPro"/>
</dbReference>
<gene>
    <name evidence="3" type="ORF">FJM65_15610</name>
</gene>
<evidence type="ECO:0000313" key="3">
    <source>
        <dbReference type="EMBL" id="TPE43066.1"/>
    </source>
</evidence>
<reference evidence="3 4" key="1">
    <citation type="submission" date="2019-06" db="EMBL/GenBank/DDBJ databases">
        <title>A novel bacterium of genus Pontibacter, isolated from marine sediment.</title>
        <authorList>
            <person name="Huang H."/>
            <person name="Mo K."/>
            <person name="Hu Y."/>
        </authorList>
    </citation>
    <scope>NUCLEOTIDE SEQUENCE [LARGE SCALE GENOMIC DNA]</scope>
    <source>
        <strain evidence="3 4">HB172049</strain>
    </source>
</reference>
<evidence type="ECO:0000256" key="1">
    <source>
        <dbReference type="SAM" id="SignalP"/>
    </source>
</evidence>
<dbReference type="InterPro" id="IPR011081">
    <property type="entry name" value="Big_4"/>
</dbReference>
<dbReference type="Pfam" id="PF19077">
    <property type="entry name" value="Big_13"/>
    <property type="match status" value="3"/>
</dbReference>
<dbReference type="SUPFAM" id="SSF52266">
    <property type="entry name" value="SGNH hydrolase"/>
    <property type="match status" value="1"/>
</dbReference>